<dbReference type="AlphaFoldDB" id="A0AAD1AD92"/>
<organism evidence="1 2">
    <name type="scientific">Rathayibacter iranicus</name>
    <dbReference type="NCBI Taxonomy" id="59737"/>
    <lineage>
        <taxon>Bacteria</taxon>
        <taxon>Bacillati</taxon>
        <taxon>Actinomycetota</taxon>
        <taxon>Actinomycetes</taxon>
        <taxon>Micrococcales</taxon>
        <taxon>Microbacteriaceae</taxon>
        <taxon>Rathayibacter</taxon>
    </lineage>
</organism>
<dbReference type="KEGG" id="ria:C7V51_02825"/>
<accession>A0AAD1AD92</accession>
<reference evidence="1 2" key="1">
    <citation type="submission" date="2018-03" db="EMBL/GenBank/DDBJ databases">
        <title>Bacteriophage NCPPB3778 and a type I-E CRISPR drive the evolution of the US Biological Select Agent, Rathayibacter toxicus.</title>
        <authorList>
            <person name="Davis E.W.II."/>
            <person name="Tabima J.F."/>
            <person name="Weisberg A.J."/>
            <person name="Dantas Lopes L."/>
            <person name="Wiseman M.S."/>
            <person name="Wiseman M.S."/>
            <person name="Pupko T."/>
            <person name="Belcher M.S."/>
            <person name="Sechler A.J."/>
            <person name="Tancos M.A."/>
            <person name="Schroeder B.K."/>
            <person name="Murray T.D."/>
            <person name="Luster D.G."/>
            <person name="Schneider W.L."/>
            <person name="Rogers E."/>
            <person name="Andreote F.D."/>
            <person name="Grunwald N.J."/>
            <person name="Putnam M.L."/>
            <person name="Chang J.H."/>
        </authorList>
    </citation>
    <scope>NUCLEOTIDE SEQUENCE [LARGE SCALE GENOMIC DNA]</scope>
    <source>
        <strain evidence="1 2">NCCPB 2253</strain>
    </source>
</reference>
<proteinExistence type="predicted"/>
<evidence type="ECO:0000313" key="1">
    <source>
        <dbReference type="EMBL" id="AZZ54935.1"/>
    </source>
</evidence>
<dbReference type="RefSeq" id="WP_104354120.1">
    <property type="nucleotide sequence ID" value="NZ_CP028130.1"/>
</dbReference>
<name>A0AAD1AD92_9MICO</name>
<dbReference type="Proteomes" id="UP000283946">
    <property type="component" value="Chromosome"/>
</dbReference>
<sequence>MTTNPARELADLLESWRALNPTETVEGRRGGPPVNAAFWRRQAHAVELLLEVDAAITRMRERGRRTDHYEEPLIYWYIGVFAPADVWDVSANRSREILPKHAVNALYGLADTLDGAAFALPVIPLDDENAAGIHGGIEDIETLLNNGGLRLPGAAEDYVRALLLQARELLDASAQGSTVDLVRKLNELVGMLYSVIESGGQGDDVTDRLRSAVRKVQPWTAGFVRFGAQALEIGANVKELLG</sequence>
<protein>
    <submittedName>
        <fullName evidence="1">Uncharacterized protein</fullName>
    </submittedName>
</protein>
<evidence type="ECO:0000313" key="2">
    <source>
        <dbReference type="Proteomes" id="UP000283946"/>
    </source>
</evidence>
<dbReference type="EMBL" id="CP028130">
    <property type="protein sequence ID" value="AZZ54935.1"/>
    <property type="molecule type" value="Genomic_DNA"/>
</dbReference>
<gene>
    <name evidence="1" type="ORF">C7V51_02825</name>
</gene>